<dbReference type="InParanoid" id="G5AV64"/>
<feature type="compositionally biased region" description="Acidic residues" evidence="1">
    <location>
        <begin position="80"/>
        <end position="94"/>
    </location>
</feature>
<evidence type="ECO:0000313" key="3">
    <source>
        <dbReference type="Proteomes" id="UP000006813"/>
    </source>
</evidence>
<dbReference type="AlphaFoldDB" id="G5AV64"/>
<dbReference type="EMBL" id="JH167059">
    <property type="protein sequence ID" value="EHB00925.1"/>
    <property type="molecule type" value="Genomic_DNA"/>
</dbReference>
<organism evidence="2 3">
    <name type="scientific">Heterocephalus glaber</name>
    <name type="common">Naked mole rat</name>
    <dbReference type="NCBI Taxonomy" id="10181"/>
    <lineage>
        <taxon>Eukaryota</taxon>
        <taxon>Metazoa</taxon>
        <taxon>Chordata</taxon>
        <taxon>Craniata</taxon>
        <taxon>Vertebrata</taxon>
        <taxon>Euteleostomi</taxon>
        <taxon>Mammalia</taxon>
        <taxon>Eutheria</taxon>
        <taxon>Euarchontoglires</taxon>
        <taxon>Glires</taxon>
        <taxon>Rodentia</taxon>
        <taxon>Hystricomorpha</taxon>
        <taxon>Bathyergidae</taxon>
        <taxon>Heterocephalus</taxon>
    </lineage>
</organism>
<feature type="compositionally biased region" description="Polar residues" evidence="1">
    <location>
        <begin position="102"/>
        <end position="120"/>
    </location>
</feature>
<accession>G5AV64</accession>
<gene>
    <name evidence="2" type="ORF">GW7_04246</name>
</gene>
<feature type="compositionally biased region" description="Polar residues" evidence="1">
    <location>
        <begin position="1"/>
        <end position="49"/>
    </location>
</feature>
<dbReference type="Proteomes" id="UP000006813">
    <property type="component" value="Unassembled WGS sequence"/>
</dbReference>
<evidence type="ECO:0000256" key="1">
    <source>
        <dbReference type="SAM" id="MobiDB-lite"/>
    </source>
</evidence>
<sequence>MSAQSRASVQPPVSSAVRSLTSVDGQLTSPATPSSDAGTSLEDSFTHLQLSGDIINERSHRGEGEEDHESPSAGRAPDNSTEEAASDASSDSEDVSAVIAQHSLTQQKLLGPNANQTVAD</sequence>
<name>G5AV64_HETGA</name>
<protein>
    <submittedName>
        <fullName evidence="2">RING finger protein 146</fullName>
    </submittedName>
</protein>
<feature type="region of interest" description="Disordered" evidence="1">
    <location>
        <begin position="1"/>
        <end position="120"/>
    </location>
</feature>
<proteinExistence type="predicted"/>
<evidence type="ECO:0000313" key="2">
    <source>
        <dbReference type="EMBL" id="EHB00925.1"/>
    </source>
</evidence>
<dbReference type="STRING" id="10181.G5AV64"/>
<reference evidence="2 3" key="1">
    <citation type="journal article" date="2011" name="Nature">
        <title>Genome sequencing reveals insights into physiology and longevity of the naked mole rat.</title>
        <authorList>
            <person name="Kim E.B."/>
            <person name="Fang X."/>
            <person name="Fushan A.A."/>
            <person name="Huang Z."/>
            <person name="Lobanov A.V."/>
            <person name="Han L."/>
            <person name="Marino S.M."/>
            <person name="Sun X."/>
            <person name="Turanov A.A."/>
            <person name="Yang P."/>
            <person name="Yim S.H."/>
            <person name="Zhao X."/>
            <person name="Kasaikina M.V."/>
            <person name="Stoletzki N."/>
            <person name="Peng C."/>
            <person name="Polak P."/>
            <person name="Xiong Z."/>
            <person name="Kiezun A."/>
            <person name="Zhu Y."/>
            <person name="Chen Y."/>
            <person name="Kryukov G.V."/>
            <person name="Zhang Q."/>
            <person name="Peshkin L."/>
            <person name="Yang L."/>
            <person name="Bronson R.T."/>
            <person name="Buffenstein R."/>
            <person name="Wang B."/>
            <person name="Han C."/>
            <person name="Li Q."/>
            <person name="Chen L."/>
            <person name="Zhao W."/>
            <person name="Sunyaev S.R."/>
            <person name="Park T.J."/>
            <person name="Zhang G."/>
            <person name="Wang J."/>
            <person name="Gladyshev V.N."/>
        </authorList>
    </citation>
    <scope>NUCLEOTIDE SEQUENCE [LARGE SCALE GENOMIC DNA]</scope>
</reference>